<evidence type="ECO:0000313" key="6">
    <source>
        <dbReference type="Proteomes" id="UP000028999"/>
    </source>
</evidence>
<keyword evidence="3" id="KW-0812">Transmembrane</keyword>
<reference evidence="4" key="3">
    <citation type="submission" date="2021-01" db="EMBL/GenBank/DDBJ databases">
        <authorList>
            <consortium name="Genoscope - CEA"/>
            <person name="William W."/>
        </authorList>
    </citation>
    <scope>NUCLEOTIDE SEQUENCE</scope>
</reference>
<dbReference type="InterPro" id="IPR011990">
    <property type="entry name" value="TPR-like_helical_dom_sf"/>
</dbReference>
<keyword evidence="3" id="KW-0472">Membrane</keyword>
<feature type="transmembrane region" description="Helical" evidence="3">
    <location>
        <begin position="208"/>
        <end position="228"/>
    </location>
</feature>
<evidence type="ECO:0000256" key="3">
    <source>
        <dbReference type="SAM" id="Phobius"/>
    </source>
</evidence>
<sequence length="265" mass="31006">MVENLVREMQEQKVGLDGATWNNVLRVYADPSKIKEMETFKTLVDEQGINLERSTIVAMARAYNRSGLVQKAIEMYRDVPGTQREVYALWNEYKKEAKDDGYRTMINSLLKLNNVEGAEKVYEEWNPEGPKLDMSIPCLLISRYYAEGMAWKVDEMLKSIKKKRYGMHMRKLRYHTKRMFSNFTYPKITWPYRTNLPDLTVLKESLKVVLTVILGVAVLVAVAVGYVLDMVWYELLLEQHPPTSCHQVQLLNDSPMLYYLFYVHK</sequence>
<keyword evidence="2" id="KW-0677">Repeat</keyword>
<organism evidence="5 6">
    <name type="scientific">Brassica napus</name>
    <name type="common">Rape</name>
    <dbReference type="NCBI Taxonomy" id="3708"/>
    <lineage>
        <taxon>Eukaryota</taxon>
        <taxon>Viridiplantae</taxon>
        <taxon>Streptophyta</taxon>
        <taxon>Embryophyta</taxon>
        <taxon>Tracheophyta</taxon>
        <taxon>Spermatophyta</taxon>
        <taxon>Magnoliopsida</taxon>
        <taxon>eudicotyledons</taxon>
        <taxon>Gunneridae</taxon>
        <taxon>Pentapetalae</taxon>
        <taxon>rosids</taxon>
        <taxon>malvids</taxon>
        <taxon>Brassicales</taxon>
        <taxon>Brassicaceae</taxon>
        <taxon>Brassiceae</taxon>
        <taxon>Brassica</taxon>
    </lineage>
</organism>
<name>A0A078GEU7_BRANA</name>
<dbReference type="PANTHER" id="PTHR45717">
    <property type="entry name" value="OS12G0527900 PROTEIN"/>
    <property type="match status" value="1"/>
</dbReference>
<proteinExistence type="inferred from homology"/>
<dbReference type="GO" id="GO:0005739">
    <property type="term" value="C:mitochondrion"/>
    <property type="evidence" value="ECO:0000318"/>
    <property type="project" value="GO_Central"/>
</dbReference>
<dbReference type="STRING" id="3708.A0A078GEU7"/>
<dbReference type="Proteomes" id="UP000028999">
    <property type="component" value="Unassembled WGS sequence"/>
</dbReference>
<dbReference type="InterPro" id="IPR002885">
    <property type="entry name" value="PPR_rpt"/>
</dbReference>
<evidence type="ECO:0000256" key="2">
    <source>
        <dbReference type="ARBA" id="ARBA00022737"/>
    </source>
</evidence>
<gene>
    <name evidence="5" type="primary">BnaC09g18920D</name>
    <name evidence="4" type="ORF">DARMORV10_C09P27650.1</name>
    <name evidence="5" type="ORF">GSBRNA2T00021657001</name>
</gene>
<dbReference type="Pfam" id="PF01535">
    <property type="entry name" value="PPR"/>
    <property type="match status" value="2"/>
</dbReference>
<dbReference type="OMA" id="YRTMINS"/>
<keyword evidence="3" id="KW-1133">Transmembrane helix</keyword>
<dbReference type="Gene3D" id="1.25.40.10">
    <property type="entry name" value="Tetratricopeptide repeat domain"/>
    <property type="match status" value="1"/>
</dbReference>
<dbReference type="AlphaFoldDB" id="A0A078GEU7"/>
<dbReference type="PANTHER" id="PTHR45717:SF39">
    <property type="entry name" value="PENTACOTRIPEPTIDE-REPEAT REGION OF PRORP DOMAIN-CONTAINING PROTEIN"/>
    <property type="match status" value="1"/>
</dbReference>
<accession>A0A078GEU7</accession>
<keyword evidence="6" id="KW-1185">Reference proteome</keyword>
<dbReference type="SMR" id="A0A078GEU7"/>
<dbReference type="NCBIfam" id="TIGR00756">
    <property type="entry name" value="PPR"/>
    <property type="match status" value="1"/>
</dbReference>
<dbReference type="Gramene" id="CDY23138">
    <property type="protein sequence ID" value="CDY23138"/>
    <property type="gene ID" value="GSBRNA2T00021657001"/>
</dbReference>
<evidence type="ECO:0000256" key="1">
    <source>
        <dbReference type="ARBA" id="ARBA00007626"/>
    </source>
</evidence>
<dbReference type="EMBL" id="LK032140">
    <property type="protein sequence ID" value="CDY23138.1"/>
    <property type="molecule type" value="Genomic_DNA"/>
</dbReference>
<evidence type="ECO:0000313" key="5">
    <source>
        <dbReference type="EMBL" id="CDY23138.1"/>
    </source>
</evidence>
<dbReference type="EMBL" id="HG994373">
    <property type="protein sequence ID" value="CAF1733172.1"/>
    <property type="molecule type" value="Genomic_DNA"/>
</dbReference>
<dbReference type="PaxDb" id="3708-A0A078GEU7"/>
<protein>
    <submittedName>
        <fullName evidence="4">(rape) hypothetical protein</fullName>
    </submittedName>
    <submittedName>
        <fullName evidence="5">BnaC09g18920D protein</fullName>
    </submittedName>
</protein>
<dbReference type="GO" id="GO:0003729">
    <property type="term" value="F:mRNA binding"/>
    <property type="evidence" value="ECO:0007669"/>
    <property type="project" value="UniProtKB-ARBA"/>
</dbReference>
<reference evidence="5 6" key="1">
    <citation type="journal article" date="2014" name="Science">
        <title>Plant genetics. Early allopolyploid evolution in the post-Neolithic Brassica napus oilseed genome.</title>
        <authorList>
            <person name="Chalhoub B."/>
            <person name="Denoeud F."/>
            <person name="Liu S."/>
            <person name="Parkin I.A."/>
            <person name="Tang H."/>
            <person name="Wang X."/>
            <person name="Chiquet J."/>
            <person name="Belcram H."/>
            <person name="Tong C."/>
            <person name="Samans B."/>
            <person name="Correa M."/>
            <person name="Da Silva C."/>
            <person name="Just J."/>
            <person name="Falentin C."/>
            <person name="Koh C.S."/>
            <person name="Le Clainche I."/>
            <person name="Bernard M."/>
            <person name="Bento P."/>
            <person name="Noel B."/>
            <person name="Labadie K."/>
            <person name="Alberti A."/>
            <person name="Charles M."/>
            <person name="Arnaud D."/>
            <person name="Guo H."/>
            <person name="Daviaud C."/>
            <person name="Alamery S."/>
            <person name="Jabbari K."/>
            <person name="Zhao M."/>
            <person name="Edger P.P."/>
            <person name="Chelaifa H."/>
            <person name="Tack D."/>
            <person name="Lassalle G."/>
            <person name="Mestiri I."/>
            <person name="Schnel N."/>
            <person name="Le Paslier M.C."/>
            <person name="Fan G."/>
            <person name="Renault V."/>
            <person name="Bayer P.E."/>
            <person name="Golicz A.A."/>
            <person name="Manoli S."/>
            <person name="Lee T.H."/>
            <person name="Thi V.H."/>
            <person name="Chalabi S."/>
            <person name="Hu Q."/>
            <person name="Fan C."/>
            <person name="Tollenaere R."/>
            <person name="Lu Y."/>
            <person name="Battail C."/>
            <person name="Shen J."/>
            <person name="Sidebottom C.H."/>
            <person name="Wang X."/>
            <person name="Canaguier A."/>
            <person name="Chauveau A."/>
            <person name="Berard A."/>
            <person name="Deniot G."/>
            <person name="Guan M."/>
            <person name="Liu Z."/>
            <person name="Sun F."/>
            <person name="Lim Y.P."/>
            <person name="Lyons E."/>
            <person name="Town C.D."/>
            <person name="Bancroft I."/>
            <person name="Wang X."/>
            <person name="Meng J."/>
            <person name="Ma J."/>
            <person name="Pires J.C."/>
            <person name="King G.J."/>
            <person name="Brunel D."/>
            <person name="Delourme R."/>
            <person name="Renard M."/>
            <person name="Aury J.M."/>
            <person name="Adams K.L."/>
            <person name="Batley J."/>
            <person name="Snowdon R.J."/>
            <person name="Tost J."/>
            <person name="Edwards D."/>
            <person name="Zhou Y."/>
            <person name="Hua W."/>
            <person name="Sharpe A.G."/>
            <person name="Paterson A.H."/>
            <person name="Guan C."/>
            <person name="Wincker P."/>
        </authorList>
    </citation>
    <scope>NUCLEOTIDE SEQUENCE [LARGE SCALE GENOMIC DNA]</scope>
    <source>
        <strain evidence="6">cv. Darmor-bzh</strain>
    </source>
</reference>
<reference evidence="5" key="2">
    <citation type="submission" date="2014-06" db="EMBL/GenBank/DDBJ databases">
        <authorList>
            <person name="Genoscope - CEA"/>
        </authorList>
    </citation>
    <scope>NUCLEOTIDE SEQUENCE</scope>
</reference>
<evidence type="ECO:0000313" key="4">
    <source>
        <dbReference type="EMBL" id="CAF1733172.1"/>
    </source>
</evidence>
<comment type="similarity">
    <text evidence="1">Belongs to the PPR family. P subfamily.</text>
</comment>
<dbReference type="Proteomes" id="UP001295469">
    <property type="component" value="Chromosome C09"/>
</dbReference>